<dbReference type="Gene3D" id="3.20.20.80">
    <property type="entry name" value="Glycosidases"/>
    <property type="match status" value="1"/>
</dbReference>
<evidence type="ECO:0000313" key="10">
    <source>
        <dbReference type="Proteomes" id="UP000244937"/>
    </source>
</evidence>
<dbReference type="PANTHER" id="PTHR13572:SF4">
    <property type="entry name" value="RE57134P"/>
    <property type="match status" value="1"/>
</dbReference>
<dbReference type="InterPro" id="IPR026071">
    <property type="entry name" value="Glyco_Hydrolase_99"/>
</dbReference>
<feature type="chain" id="PRO_5015403588" description="Glycosyl hydrolase family 99" evidence="8">
    <location>
        <begin position="21"/>
        <end position="411"/>
    </location>
</feature>
<feature type="signal peptide" evidence="8">
    <location>
        <begin position="1"/>
        <end position="20"/>
    </location>
</feature>
<evidence type="ECO:0000256" key="1">
    <source>
        <dbReference type="ARBA" id="ARBA00004323"/>
    </source>
</evidence>
<keyword evidence="6" id="KW-0333">Golgi apparatus</keyword>
<evidence type="ECO:0000256" key="2">
    <source>
        <dbReference type="ARBA" id="ARBA00022692"/>
    </source>
</evidence>
<keyword evidence="5" id="KW-1133">Transmembrane helix</keyword>
<evidence type="ECO:0000256" key="8">
    <source>
        <dbReference type="SAM" id="SignalP"/>
    </source>
</evidence>
<accession>A0A2S1SHW7</accession>
<keyword evidence="4" id="KW-0735">Signal-anchor</keyword>
<evidence type="ECO:0000256" key="4">
    <source>
        <dbReference type="ARBA" id="ARBA00022968"/>
    </source>
</evidence>
<keyword evidence="8" id="KW-0732">Signal</keyword>
<dbReference type="OrthoDB" id="976137at2"/>
<dbReference type="CDD" id="cd11575">
    <property type="entry name" value="GH99_GH71_like_3"/>
    <property type="match status" value="1"/>
</dbReference>
<evidence type="ECO:0000256" key="7">
    <source>
        <dbReference type="ARBA" id="ARBA00023136"/>
    </source>
</evidence>
<dbReference type="PROSITE" id="PS51257">
    <property type="entry name" value="PROKAR_LIPOPROTEIN"/>
    <property type="match status" value="1"/>
</dbReference>
<dbReference type="KEGG" id="fpal:HYN49_08890"/>
<evidence type="ECO:0000256" key="5">
    <source>
        <dbReference type="ARBA" id="ARBA00022989"/>
    </source>
</evidence>
<dbReference type="AlphaFoldDB" id="A0A2S1SHW7"/>
<keyword evidence="7" id="KW-0472">Membrane</keyword>
<evidence type="ECO:0000313" key="9">
    <source>
        <dbReference type="EMBL" id="AWI26003.1"/>
    </source>
</evidence>
<reference evidence="9 10" key="1">
    <citation type="submission" date="2018-05" db="EMBL/GenBank/DDBJ databases">
        <title>Genome sequencing of Flavobacterium sp. HYN0049.</title>
        <authorList>
            <person name="Yi H."/>
            <person name="Baek C."/>
        </authorList>
    </citation>
    <scope>NUCLEOTIDE SEQUENCE [LARGE SCALE GENOMIC DNA]</scope>
    <source>
        <strain evidence="9 10">HYN0049</strain>
    </source>
</reference>
<proteinExistence type="predicted"/>
<dbReference type="EMBL" id="CP029187">
    <property type="protein sequence ID" value="AWI26003.1"/>
    <property type="molecule type" value="Genomic_DNA"/>
</dbReference>
<dbReference type="Proteomes" id="UP000244937">
    <property type="component" value="Chromosome"/>
</dbReference>
<gene>
    <name evidence="9" type="ORF">HYN49_08890</name>
</gene>
<evidence type="ECO:0008006" key="11">
    <source>
        <dbReference type="Google" id="ProtNLM"/>
    </source>
</evidence>
<keyword evidence="2" id="KW-0812">Transmembrane</keyword>
<evidence type="ECO:0000256" key="6">
    <source>
        <dbReference type="ARBA" id="ARBA00023034"/>
    </source>
</evidence>
<keyword evidence="10" id="KW-1185">Reference proteome</keyword>
<organism evidence="9 10">
    <name type="scientific">Flavobacterium pallidum</name>
    <dbReference type="NCBI Taxonomy" id="2172098"/>
    <lineage>
        <taxon>Bacteria</taxon>
        <taxon>Pseudomonadati</taxon>
        <taxon>Bacteroidota</taxon>
        <taxon>Flavobacteriia</taxon>
        <taxon>Flavobacteriales</taxon>
        <taxon>Flavobacteriaceae</taxon>
        <taxon>Flavobacterium</taxon>
    </lineage>
</organism>
<dbReference type="GO" id="GO:0004559">
    <property type="term" value="F:alpha-mannosidase activity"/>
    <property type="evidence" value="ECO:0007669"/>
    <property type="project" value="TreeGrafter"/>
</dbReference>
<keyword evidence="3" id="KW-0378">Hydrolase</keyword>
<evidence type="ECO:0000256" key="3">
    <source>
        <dbReference type="ARBA" id="ARBA00022801"/>
    </source>
</evidence>
<dbReference type="RefSeq" id="WP_108903783.1">
    <property type="nucleotide sequence ID" value="NZ_CP029187.1"/>
</dbReference>
<comment type="subcellular location">
    <subcellularLocation>
        <location evidence="1">Golgi apparatus membrane</location>
        <topology evidence="1">Single-pass type II membrane protein</topology>
    </subcellularLocation>
</comment>
<sequence>MNKTKIFLLAIIGTITTACSSDSGGGSTEPELEILAPVTIAKTNNTKIYAHYMAWFETNESSADSNWGYHWTMANRNPDIVDANGKRQIASHYYPMIGPYHSGDKDVIENHLLMMKYSGIDGILIDWYGTYDLYDYKIIKDNTEQIIALLDKVGLEYAIVYEDRVLTNIVNADKAPSVTAAAKTDMNWLQSHYFNDSNYIKIKDKPLLMDFGPITLTTPDQWATAFSNLNPKPTFLTLWNESGEAGNNASGEFAWVYQNNTHLSNFYMNRLPDLDVAMGGAYPGFHDYYQEGGAGGALGWAIDHNNGATLDATLSLAENSGVDYVQLITWNDFGEGTMIEPTKEFGYSYLQKIKAFAGITSADVFTNISKLYDLRKTHKGDAAIQKKLDQSFYYFVSMQADKAIALIDGIE</sequence>
<protein>
    <recommendedName>
        <fullName evidence="11">Glycosyl hydrolase family 99</fullName>
    </recommendedName>
</protein>
<dbReference type="PANTHER" id="PTHR13572">
    <property type="entry name" value="ENDO-ALPHA-1,2-MANNOSIDASE"/>
    <property type="match status" value="1"/>
</dbReference>
<name>A0A2S1SHW7_9FLAO</name>